<evidence type="ECO:0000256" key="6">
    <source>
        <dbReference type="ARBA" id="ARBA00022723"/>
    </source>
</evidence>
<evidence type="ECO:0000313" key="14">
    <source>
        <dbReference type="Proteomes" id="UP000626844"/>
    </source>
</evidence>
<dbReference type="InterPro" id="IPR003730">
    <property type="entry name" value="Cu_polyphenol_OxRdtase"/>
</dbReference>
<dbReference type="EMBL" id="JACXAI010000006">
    <property type="protein sequence ID" value="MBD1379946.1"/>
    <property type="molecule type" value="Genomic_DNA"/>
</dbReference>
<dbReference type="SUPFAM" id="SSF64438">
    <property type="entry name" value="CNF1/YfiH-like putative cysteine hydrolases"/>
    <property type="match status" value="1"/>
</dbReference>
<dbReference type="RefSeq" id="WP_191157049.1">
    <property type="nucleotide sequence ID" value="NZ_JACXAI010000006.1"/>
</dbReference>
<dbReference type="PANTHER" id="PTHR30616:SF2">
    <property type="entry name" value="PURINE NUCLEOSIDE PHOSPHORYLASE LACC1"/>
    <property type="match status" value="1"/>
</dbReference>
<evidence type="ECO:0000256" key="8">
    <source>
        <dbReference type="ARBA" id="ARBA00022833"/>
    </source>
</evidence>
<evidence type="ECO:0000256" key="1">
    <source>
        <dbReference type="ARBA" id="ARBA00000553"/>
    </source>
</evidence>
<evidence type="ECO:0000256" key="2">
    <source>
        <dbReference type="ARBA" id="ARBA00001947"/>
    </source>
</evidence>
<keyword evidence="14" id="KW-1185">Reference proteome</keyword>
<organism evidence="13 14">
    <name type="scientific">Metabacillus arenae</name>
    <dbReference type="NCBI Taxonomy" id="2771434"/>
    <lineage>
        <taxon>Bacteria</taxon>
        <taxon>Bacillati</taxon>
        <taxon>Bacillota</taxon>
        <taxon>Bacilli</taxon>
        <taxon>Bacillales</taxon>
        <taxon>Bacillaceae</taxon>
        <taxon>Metabacillus</taxon>
    </lineage>
</organism>
<accession>A0A926NEU8</accession>
<keyword evidence="6" id="KW-0479">Metal-binding</keyword>
<proteinExistence type="inferred from homology"/>
<evidence type="ECO:0000256" key="12">
    <source>
        <dbReference type="RuleBase" id="RU361274"/>
    </source>
</evidence>
<evidence type="ECO:0000256" key="7">
    <source>
        <dbReference type="ARBA" id="ARBA00022801"/>
    </source>
</evidence>
<dbReference type="Proteomes" id="UP000626844">
    <property type="component" value="Unassembled WGS sequence"/>
</dbReference>
<comment type="catalytic activity">
    <reaction evidence="9">
        <text>adenosine + H2O + H(+) = inosine + NH4(+)</text>
        <dbReference type="Rhea" id="RHEA:24408"/>
        <dbReference type="ChEBI" id="CHEBI:15377"/>
        <dbReference type="ChEBI" id="CHEBI:15378"/>
        <dbReference type="ChEBI" id="CHEBI:16335"/>
        <dbReference type="ChEBI" id="CHEBI:17596"/>
        <dbReference type="ChEBI" id="CHEBI:28938"/>
        <dbReference type="EC" id="3.5.4.4"/>
    </reaction>
    <physiologicalReaction direction="left-to-right" evidence="9">
        <dbReference type="Rhea" id="RHEA:24409"/>
    </physiologicalReaction>
</comment>
<evidence type="ECO:0000256" key="5">
    <source>
        <dbReference type="ARBA" id="ARBA00022679"/>
    </source>
</evidence>
<sequence length="271" mass="30608">MTNSFSHENQSILKITQLKDVVAGFSTKNGGVSKSHFESLNTGLHVHDDPEDVINNRRRIADFLSFPLESWVCAEQTHKDRIKKVSRLDAGKGATEYLTSIQDTDGLYTGEKGLLLVLCYADCVPIYFYDHDKKLVGVVHAGWKGTVANIAGKMIQRWKQEENSAIESIQAVIGPSICENCYVVDDYVVDQVNKHLHKSDDKPYEEVSKGQYRLDLKKLNRQLLLKAGLKQEQIHSSSLCTSCHSDLFFSHRRDRGKTGRMMSFIGLKEES</sequence>
<dbReference type="InterPro" id="IPR011324">
    <property type="entry name" value="Cytotoxic_necrot_fac-like_cat"/>
</dbReference>
<keyword evidence="8" id="KW-0862">Zinc</keyword>
<dbReference type="Pfam" id="PF02578">
    <property type="entry name" value="Cu-oxidase_4"/>
    <property type="match status" value="1"/>
</dbReference>
<evidence type="ECO:0000256" key="9">
    <source>
        <dbReference type="ARBA" id="ARBA00047989"/>
    </source>
</evidence>
<comment type="cofactor">
    <cofactor evidence="2">
        <name>Zn(2+)</name>
        <dbReference type="ChEBI" id="CHEBI:29105"/>
    </cofactor>
</comment>
<evidence type="ECO:0000256" key="3">
    <source>
        <dbReference type="ARBA" id="ARBA00003215"/>
    </source>
</evidence>
<keyword evidence="5" id="KW-0808">Transferase</keyword>
<evidence type="ECO:0000256" key="10">
    <source>
        <dbReference type="ARBA" id="ARBA00048968"/>
    </source>
</evidence>
<comment type="catalytic activity">
    <reaction evidence="11">
        <text>S-methyl-5'-thioadenosine + phosphate = 5-(methylsulfanyl)-alpha-D-ribose 1-phosphate + adenine</text>
        <dbReference type="Rhea" id="RHEA:11852"/>
        <dbReference type="ChEBI" id="CHEBI:16708"/>
        <dbReference type="ChEBI" id="CHEBI:17509"/>
        <dbReference type="ChEBI" id="CHEBI:43474"/>
        <dbReference type="ChEBI" id="CHEBI:58533"/>
        <dbReference type="EC" id="2.4.2.28"/>
    </reaction>
    <physiologicalReaction direction="left-to-right" evidence="11">
        <dbReference type="Rhea" id="RHEA:11853"/>
    </physiologicalReaction>
</comment>
<protein>
    <recommendedName>
        <fullName evidence="12">Purine nucleoside phosphorylase</fullName>
    </recommendedName>
</protein>
<comment type="catalytic activity">
    <reaction evidence="10">
        <text>adenosine + phosphate = alpha-D-ribose 1-phosphate + adenine</text>
        <dbReference type="Rhea" id="RHEA:27642"/>
        <dbReference type="ChEBI" id="CHEBI:16335"/>
        <dbReference type="ChEBI" id="CHEBI:16708"/>
        <dbReference type="ChEBI" id="CHEBI:43474"/>
        <dbReference type="ChEBI" id="CHEBI:57720"/>
        <dbReference type="EC" id="2.4.2.1"/>
    </reaction>
    <physiologicalReaction direction="left-to-right" evidence="10">
        <dbReference type="Rhea" id="RHEA:27643"/>
    </physiologicalReaction>
</comment>
<dbReference type="GO" id="GO:0005507">
    <property type="term" value="F:copper ion binding"/>
    <property type="evidence" value="ECO:0007669"/>
    <property type="project" value="TreeGrafter"/>
</dbReference>
<keyword evidence="7" id="KW-0378">Hydrolase</keyword>
<dbReference type="AlphaFoldDB" id="A0A926NEU8"/>
<reference evidence="13" key="1">
    <citation type="submission" date="2020-09" db="EMBL/GenBank/DDBJ databases">
        <title>A novel bacterium of genus Bacillus, isolated from South China Sea.</title>
        <authorList>
            <person name="Huang H."/>
            <person name="Mo K."/>
            <person name="Hu Y."/>
        </authorList>
    </citation>
    <scope>NUCLEOTIDE SEQUENCE</scope>
    <source>
        <strain evidence="13">IB182487</strain>
    </source>
</reference>
<dbReference type="InterPro" id="IPR038371">
    <property type="entry name" value="Cu_polyphenol_OxRdtase_sf"/>
</dbReference>
<dbReference type="PANTHER" id="PTHR30616">
    <property type="entry name" value="UNCHARACTERIZED PROTEIN YFIH"/>
    <property type="match status" value="1"/>
</dbReference>
<evidence type="ECO:0000313" key="13">
    <source>
        <dbReference type="EMBL" id="MBD1379946.1"/>
    </source>
</evidence>
<comment type="similarity">
    <text evidence="4 12">Belongs to the purine nucleoside phosphorylase YfiH/LACC1 family.</text>
</comment>
<comment type="caution">
    <text evidence="13">The sequence shown here is derived from an EMBL/GenBank/DDBJ whole genome shotgun (WGS) entry which is preliminary data.</text>
</comment>
<comment type="catalytic activity">
    <reaction evidence="1">
        <text>inosine + phosphate = alpha-D-ribose 1-phosphate + hypoxanthine</text>
        <dbReference type="Rhea" id="RHEA:27646"/>
        <dbReference type="ChEBI" id="CHEBI:17368"/>
        <dbReference type="ChEBI" id="CHEBI:17596"/>
        <dbReference type="ChEBI" id="CHEBI:43474"/>
        <dbReference type="ChEBI" id="CHEBI:57720"/>
        <dbReference type="EC" id="2.4.2.1"/>
    </reaction>
    <physiologicalReaction direction="left-to-right" evidence="1">
        <dbReference type="Rhea" id="RHEA:27647"/>
    </physiologicalReaction>
</comment>
<dbReference type="GO" id="GO:0017061">
    <property type="term" value="F:S-methyl-5-thioadenosine phosphorylase activity"/>
    <property type="evidence" value="ECO:0007669"/>
    <property type="project" value="UniProtKB-EC"/>
</dbReference>
<dbReference type="NCBIfam" id="TIGR00726">
    <property type="entry name" value="peptidoglycan editing factor PgeF"/>
    <property type="match status" value="1"/>
</dbReference>
<evidence type="ECO:0000256" key="11">
    <source>
        <dbReference type="ARBA" id="ARBA00049893"/>
    </source>
</evidence>
<dbReference type="CDD" id="cd16833">
    <property type="entry name" value="YfiH"/>
    <property type="match status" value="1"/>
</dbReference>
<gene>
    <name evidence="13" type="primary">pgeF</name>
    <name evidence="13" type="ORF">IC621_06885</name>
</gene>
<dbReference type="Gene3D" id="3.60.140.10">
    <property type="entry name" value="CNF1/YfiH-like putative cysteine hydrolases"/>
    <property type="match status" value="1"/>
</dbReference>
<dbReference type="GO" id="GO:0016787">
    <property type="term" value="F:hydrolase activity"/>
    <property type="evidence" value="ECO:0007669"/>
    <property type="project" value="UniProtKB-KW"/>
</dbReference>
<name>A0A926NEU8_9BACI</name>
<evidence type="ECO:0000256" key="4">
    <source>
        <dbReference type="ARBA" id="ARBA00007353"/>
    </source>
</evidence>
<comment type="function">
    <text evidence="3">Purine nucleoside enzyme that catalyzes the phosphorolysis of adenosine and inosine nucleosides, yielding D-ribose 1-phosphate and the respective free bases, adenine and hypoxanthine. Also catalyzes the phosphorolysis of S-methyl-5'-thioadenosine into adenine and S-methyl-5-thio-alpha-D-ribose 1-phosphate. Also has adenosine deaminase activity.</text>
</comment>